<comment type="caution">
    <text evidence="2">The sequence shown here is derived from an EMBL/GenBank/DDBJ whole genome shotgun (WGS) entry which is preliminary data.</text>
</comment>
<evidence type="ECO:0000256" key="1">
    <source>
        <dbReference type="SAM" id="Phobius"/>
    </source>
</evidence>
<accession>A0A927R4J0</accession>
<keyword evidence="1" id="KW-1133">Transmembrane helix</keyword>
<name>A0A927R4J0_9BACL</name>
<feature type="transmembrane region" description="Helical" evidence="1">
    <location>
        <begin position="43"/>
        <end position="63"/>
    </location>
</feature>
<dbReference type="Proteomes" id="UP000658225">
    <property type="component" value="Unassembled WGS sequence"/>
</dbReference>
<gene>
    <name evidence="2" type="ORF">H4683_003384</name>
</gene>
<keyword evidence="1" id="KW-0472">Membrane</keyword>
<evidence type="ECO:0000313" key="2">
    <source>
        <dbReference type="EMBL" id="MBE1556261.1"/>
    </source>
</evidence>
<dbReference type="EMBL" id="JADBEL010000023">
    <property type="protein sequence ID" value="MBE1556261.1"/>
    <property type="molecule type" value="Genomic_DNA"/>
</dbReference>
<keyword evidence="1" id="KW-0812">Transmembrane</keyword>
<dbReference type="AlphaFoldDB" id="A0A927R4J0"/>
<dbReference type="RefSeq" id="WP_192599920.1">
    <property type="nucleotide sequence ID" value="NZ_JADBEL010000023.1"/>
</dbReference>
<proteinExistence type="predicted"/>
<evidence type="ECO:0000313" key="3">
    <source>
        <dbReference type="Proteomes" id="UP000658225"/>
    </source>
</evidence>
<reference evidence="2" key="1">
    <citation type="submission" date="2020-10" db="EMBL/GenBank/DDBJ databases">
        <title>Genomic Encyclopedia of Type Strains, Phase IV (KMG-IV): sequencing the most valuable type-strain genomes for metagenomic binning, comparative biology and taxonomic classification.</title>
        <authorList>
            <person name="Goeker M."/>
        </authorList>
    </citation>
    <scope>NUCLEOTIDE SEQUENCE</scope>
    <source>
        <strain evidence="2">DSM 13886</strain>
    </source>
</reference>
<protein>
    <submittedName>
        <fullName evidence="2">Uncharacterized protein</fullName>
    </submittedName>
</protein>
<keyword evidence="3" id="KW-1185">Reference proteome</keyword>
<organism evidence="2 3">
    <name type="scientific">Sporosarcina limicola</name>
    <dbReference type="NCBI Taxonomy" id="34101"/>
    <lineage>
        <taxon>Bacteria</taxon>
        <taxon>Bacillati</taxon>
        <taxon>Bacillota</taxon>
        <taxon>Bacilli</taxon>
        <taxon>Bacillales</taxon>
        <taxon>Caryophanaceae</taxon>
        <taxon>Sporosarcina</taxon>
    </lineage>
</organism>
<sequence>MNNKIKHEMNTIEIPKELHERGNRGVQQAKSEMQKNKGFRSKGIALVASLLIVIGGYGVYKYYPTFNNMPIVAVGEGLQIPAIDLPTSNGMADMVGLIVYNGKIYTQTSTKVDPERAKDLLGEKIGETKGNINEWSKQNQYAVELASTIGKVDVFTVKGYDKNFRIMTYAENDGELTAEFFECLNGITLHDGSGVFGELKMAGNSVNAQYRNSSDWNHEVENFHPIDDEDLLNSFVEQLNHTVPYDSENVEAKLGDFRNDENYKEMILNLTDGSTVSLLVLKDGYIRYGSLNLYFKMDNPVFEKMWEQLSSK</sequence>